<dbReference type="Proteomes" id="UP000007437">
    <property type="component" value="Chromosome"/>
</dbReference>
<evidence type="ECO:0000313" key="2">
    <source>
        <dbReference type="EMBL" id="CBW74802.1"/>
    </source>
</evidence>
<evidence type="ECO:0000313" key="3">
    <source>
        <dbReference type="Proteomes" id="UP000007437"/>
    </source>
</evidence>
<dbReference type="Gene3D" id="2.10.70.10">
    <property type="entry name" value="Complement Module, domain 1"/>
    <property type="match status" value="1"/>
</dbReference>
<gene>
    <name evidence="2" type="ordered locus">RBRH_02880</name>
</gene>
<organism evidence="2 3">
    <name type="scientific">Mycetohabitans rhizoxinica (strain DSM 19002 / CIP 109453 / HKI 454)</name>
    <name type="common">Paraburkholderia rhizoxinica</name>
    <dbReference type="NCBI Taxonomy" id="882378"/>
    <lineage>
        <taxon>Bacteria</taxon>
        <taxon>Pseudomonadati</taxon>
        <taxon>Pseudomonadota</taxon>
        <taxon>Betaproteobacteria</taxon>
        <taxon>Burkholderiales</taxon>
        <taxon>Burkholderiaceae</taxon>
        <taxon>Mycetohabitans</taxon>
    </lineage>
</organism>
<evidence type="ECO:0000256" key="1">
    <source>
        <dbReference type="SAM" id="MobiDB-lite"/>
    </source>
</evidence>
<dbReference type="EMBL" id="FR687359">
    <property type="protein sequence ID" value="CBW74802.1"/>
    <property type="molecule type" value="Genomic_DNA"/>
</dbReference>
<dbReference type="STRING" id="882378.RBRH_02880"/>
<name>E5AQC0_MYCRK</name>
<sequence length="89" mass="9540">MTTANRSLSTLRLPSGMARPMRSSAAQPGDRRAAPALATPTPQPMGTTHAAHALQSDDLLQGRTHVSILHNGETYQLRATRLGKLILTK</sequence>
<dbReference type="eggNOG" id="COG4256">
    <property type="taxonomic scope" value="Bacteria"/>
</dbReference>
<feature type="region of interest" description="Disordered" evidence="1">
    <location>
        <begin position="1"/>
        <end position="48"/>
    </location>
</feature>
<dbReference type="AlphaFoldDB" id="E5AQC0"/>
<dbReference type="KEGG" id="brh:RBRH_02880"/>
<feature type="compositionally biased region" description="Polar residues" evidence="1">
    <location>
        <begin position="1"/>
        <end position="12"/>
    </location>
</feature>
<proteinExistence type="predicted"/>
<dbReference type="RefSeq" id="WP_013435031.1">
    <property type="nucleotide sequence ID" value="NC_014722.1"/>
</dbReference>
<protein>
    <submittedName>
        <fullName evidence="2">Hemin uptake protein hemP</fullName>
    </submittedName>
</protein>
<dbReference type="Pfam" id="PF10636">
    <property type="entry name" value="hemP"/>
    <property type="match status" value="1"/>
</dbReference>
<dbReference type="HOGENOM" id="CLU_178563_0_0_4"/>
<dbReference type="InterPro" id="IPR019600">
    <property type="entry name" value="Hemin_uptake_protein_HemP"/>
</dbReference>
<reference evidence="2 3" key="1">
    <citation type="journal article" date="2011" name="J. Bacteriol.">
        <title>Complete genome sequence of Burkholderia rhizoxinica, an endosymbiont of Rhizopus microsporus.</title>
        <authorList>
            <person name="Lackner G."/>
            <person name="Moebius N."/>
            <person name="Partida-Martinez L."/>
            <person name="Hertweck C."/>
        </authorList>
    </citation>
    <scope>NUCLEOTIDE SEQUENCE [LARGE SCALE GENOMIC DNA]</scope>
    <source>
        <strain evidence="3">DSM 19002 / CIP 109453 / HKI 454</strain>
    </source>
</reference>
<accession>E5AQC0</accession>